<accession>A0ACA9PNV4</accession>
<sequence>MTDMSLDEISDSNSLTGYDITNNQDQDTPSQRISYSSANSHDITTANQCNVPTSKLYNDSQKLKFSDEESLINWLCTRPDLIAQAQSLLKTSSDKTEVSILEQFDKETITNLVIEQCKLLFLRTQNPTKKIRETLIKKITPSMDFISREFKMLNKKTCEYFDNFRHTFNKDMAALAKDLLVKHCDPTDENIEQFVAGRVWRQKLIKYLEASDYSEFKKSLSSLKSLENFVGESLKIHVDHLIAASGRNYVNELDLDLDNTELFSDE</sequence>
<protein>
    <submittedName>
        <fullName evidence="1">7280_t:CDS:1</fullName>
    </submittedName>
</protein>
<proteinExistence type="predicted"/>
<comment type="caution">
    <text evidence="1">The sequence shown here is derived from an EMBL/GenBank/DDBJ whole genome shotgun (WGS) entry which is preliminary data.</text>
</comment>
<reference evidence="1" key="1">
    <citation type="submission" date="2021-06" db="EMBL/GenBank/DDBJ databases">
        <authorList>
            <person name="Kallberg Y."/>
            <person name="Tangrot J."/>
            <person name="Rosling A."/>
        </authorList>
    </citation>
    <scope>NUCLEOTIDE SEQUENCE</scope>
    <source>
        <strain evidence="1">28 12/20/2015</strain>
    </source>
</reference>
<keyword evidence="2" id="KW-1185">Reference proteome</keyword>
<evidence type="ECO:0000313" key="2">
    <source>
        <dbReference type="Proteomes" id="UP000789366"/>
    </source>
</evidence>
<gene>
    <name evidence="1" type="ORF">SPELUC_LOCUS11941</name>
</gene>
<dbReference type="EMBL" id="CAJVPW010026696">
    <property type="protein sequence ID" value="CAG8713160.1"/>
    <property type="molecule type" value="Genomic_DNA"/>
</dbReference>
<evidence type="ECO:0000313" key="1">
    <source>
        <dbReference type="EMBL" id="CAG8713160.1"/>
    </source>
</evidence>
<organism evidence="1 2">
    <name type="scientific">Cetraspora pellucida</name>
    <dbReference type="NCBI Taxonomy" id="1433469"/>
    <lineage>
        <taxon>Eukaryota</taxon>
        <taxon>Fungi</taxon>
        <taxon>Fungi incertae sedis</taxon>
        <taxon>Mucoromycota</taxon>
        <taxon>Glomeromycotina</taxon>
        <taxon>Glomeromycetes</taxon>
        <taxon>Diversisporales</taxon>
        <taxon>Gigasporaceae</taxon>
        <taxon>Cetraspora</taxon>
    </lineage>
</organism>
<name>A0ACA9PNV4_9GLOM</name>
<dbReference type="Proteomes" id="UP000789366">
    <property type="component" value="Unassembled WGS sequence"/>
</dbReference>